<gene>
    <name evidence="4" type="ORF">EHS25_007468</name>
</gene>
<dbReference type="EMBL" id="RSCD01000004">
    <property type="protein sequence ID" value="RSH93115.1"/>
    <property type="molecule type" value="Genomic_DNA"/>
</dbReference>
<dbReference type="InterPro" id="IPR024655">
    <property type="entry name" value="Asl1_glyco_hydro_catalytic"/>
</dbReference>
<comment type="caution">
    <text evidence="4">The sequence shown here is derived from an EMBL/GenBank/DDBJ whole genome shotgun (WGS) entry which is preliminary data.</text>
</comment>
<dbReference type="STRING" id="1890683.A0A427YPW3"/>
<keyword evidence="5" id="KW-1185">Reference proteome</keyword>
<dbReference type="AlphaFoldDB" id="A0A427YPW3"/>
<feature type="signal peptide" evidence="2">
    <location>
        <begin position="1"/>
        <end position="18"/>
    </location>
</feature>
<dbReference type="InterPro" id="IPR053183">
    <property type="entry name" value="ASL1"/>
</dbReference>
<dbReference type="PANTHER" id="PTHR34154">
    <property type="entry name" value="ALKALI-SENSITIVE LINKAGE PROTEIN 1"/>
    <property type="match status" value="1"/>
</dbReference>
<organism evidence="4 5">
    <name type="scientific">Saitozyma podzolica</name>
    <dbReference type="NCBI Taxonomy" id="1890683"/>
    <lineage>
        <taxon>Eukaryota</taxon>
        <taxon>Fungi</taxon>
        <taxon>Dikarya</taxon>
        <taxon>Basidiomycota</taxon>
        <taxon>Agaricomycotina</taxon>
        <taxon>Tremellomycetes</taxon>
        <taxon>Tremellales</taxon>
        <taxon>Trimorphomycetaceae</taxon>
        <taxon>Saitozyma</taxon>
    </lineage>
</organism>
<protein>
    <recommendedName>
        <fullName evidence="3">Asl1-like glycosyl hydrolase catalytic domain-containing protein</fullName>
    </recommendedName>
</protein>
<evidence type="ECO:0000256" key="1">
    <source>
        <dbReference type="SAM" id="MobiDB-lite"/>
    </source>
</evidence>
<dbReference type="OrthoDB" id="5959761at2759"/>
<evidence type="ECO:0000259" key="3">
    <source>
        <dbReference type="Pfam" id="PF11790"/>
    </source>
</evidence>
<reference evidence="4 5" key="1">
    <citation type="submission" date="2018-11" db="EMBL/GenBank/DDBJ databases">
        <title>Genome sequence of Saitozyma podzolica DSM 27192.</title>
        <authorList>
            <person name="Aliyu H."/>
            <person name="Gorte O."/>
            <person name="Ochsenreither K."/>
        </authorList>
    </citation>
    <scope>NUCLEOTIDE SEQUENCE [LARGE SCALE GENOMIC DNA]</scope>
    <source>
        <strain evidence="4 5">DSM 27192</strain>
    </source>
</reference>
<accession>A0A427YPW3</accession>
<keyword evidence="2" id="KW-0732">Signal</keyword>
<evidence type="ECO:0000313" key="5">
    <source>
        <dbReference type="Proteomes" id="UP000279259"/>
    </source>
</evidence>
<proteinExistence type="predicted"/>
<dbReference type="Pfam" id="PF11790">
    <property type="entry name" value="Glyco_hydro_cc"/>
    <property type="match status" value="1"/>
</dbReference>
<feature type="chain" id="PRO_5019110619" description="Asl1-like glycosyl hydrolase catalytic domain-containing protein" evidence="2">
    <location>
        <begin position="19"/>
        <end position="417"/>
    </location>
</feature>
<name>A0A427YPW3_9TREE</name>
<dbReference type="PANTHER" id="PTHR34154:SF14">
    <property type="entry name" value="ASL1-LIKE GLYCOSYL HYDROLASE CATALYTIC DOMAIN-CONTAINING PROTEIN"/>
    <property type="match status" value="1"/>
</dbReference>
<evidence type="ECO:0000256" key="2">
    <source>
        <dbReference type="SAM" id="SignalP"/>
    </source>
</evidence>
<dbReference type="SUPFAM" id="SSF51445">
    <property type="entry name" value="(Trans)glycosidases"/>
    <property type="match status" value="1"/>
</dbReference>
<feature type="domain" description="Asl1-like glycosyl hydrolase catalytic" evidence="3">
    <location>
        <begin position="184"/>
        <end position="409"/>
    </location>
</feature>
<dbReference type="Proteomes" id="UP000279259">
    <property type="component" value="Unassembled WGS sequence"/>
</dbReference>
<dbReference type="GO" id="GO:0071966">
    <property type="term" value="P:fungal-type cell wall polysaccharide metabolic process"/>
    <property type="evidence" value="ECO:0007669"/>
    <property type="project" value="TreeGrafter"/>
</dbReference>
<sequence>MQLFALLPVLALIGSVAAVTEHPHAERLARQINPRRHHSRQVDRMVQAIKRRDALAAEQPRALAERPKGLRMKKRGSSCQANPASSSAASSAAAPAASASSDASNASVADNAVAPSAAASSAAAVQDNSQQGQSSAAAASAAPSATSSAAAAASSSASSSSSSSGVNSGSLTPLGKKAGLTAGDALSAMGTHIGWWYNWAPTEEGTSANGVDFVSMLWGNGHVDSTDASRLAEFEALTTTPQWIIGPEEPDCSTTGSADMSVADTATLWNAQMAPKGAAGSLLLSPSMCKQADENGWLKQFQGQISRDFDITNLHINKNSMDGVKTDLDYYWNTYGKPMWVSEFACVDDSNGFTPCTDQGEINSFINDIVALFESDSRVYAYAYSNGEGLGNVWPMWSNGALTQSGQTYLSAVSQYH</sequence>
<evidence type="ECO:0000313" key="4">
    <source>
        <dbReference type="EMBL" id="RSH93115.1"/>
    </source>
</evidence>
<dbReference type="InterPro" id="IPR017853">
    <property type="entry name" value="GH"/>
</dbReference>
<dbReference type="GO" id="GO:0009277">
    <property type="term" value="C:fungal-type cell wall"/>
    <property type="evidence" value="ECO:0007669"/>
    <property type="project" value="TreeGrafter"/>
</dbReference>
<feature type="region of interest" description="Disordered" evidence="1">
    <location>
        <begin position="53"/>
        <end position="86"/>
    </location>
</feature>